<sequence length="275" mass="32375">MYKKLFFGISEKMDVKRVAWLLLEFAVLIVIFTFWQLKDSIIPHTKIGFFCGDASLSYPYMKASIPTEWLYISLYIVPISIWLIELSIEFIKDRNEIKKKFLTTSLRSLKWFIYYYVTFMILMIFLTLLKNLVGGLRPFFFEMCQPDLARNCSLGEFVNFDYKCTNPIATEYIITEIRRSFPSGHAMGSVYITFFFMRYMEARFSKFRVTLSALHFLCITWVVVCCVSRIIEHYHHVGDVIAGIILALPFLLYSTQILCKDFETTKRKHQIGDIL</sequence>
<evidence type="ECO:0000256" key="1">
    <source>
        <dbReference type="ARBA" id="ARBA00004141"/>
    </source>
</evidence>
<protein>
    <submittedName>
        <fullName evidence="8">Phospholipid phosphatase 3</fullName>
    </submittedName>
</protein>
<feature type="transmembrane region" description="Helical" evidence="6">
    <location>
        <begin position="237"/>
        <end position="259"/>
    </location>
</feature>
<evidence type="ECO:0000313" key="8">
    <source>
        <dbReference type="EMBL" id="KAJ6649270.1"/>
    </source>
</evidence>
<keyword evidence="5 6" id="KW-0472">Membrane</keyword>
<dbReference type="Gene3D" id="1.20.144.10">
    <property type="entry name" value="Phosphatidic acid phosphatase type 2/haloperoxidase"/>
    <property type="match status" value="1"/>
</dbReference>
<feature type="transmembrane region" description="Helical" evidence="6">
    <location>
        <begin position="20"/>
        <end position="37"/>
    </location>
</feature>
<evidence type="ECO:0000259" key="7">
    <source>
        <dbReference type="SMART" id="SM00014"/>
    </source>
</evidence>
<dbReference type="InterPro" id="IPR000326">
    <property type="entry name" value="PAP2/HPO"/>
</dbReference>
<organism evidence="8 9">
    <name type="scientific">Pseudolycoriella hygida</name>
    <dbReference type="NCBI Taxonomy" id="35572"/>
    <lineage>
        <taxon>Eukaryota</taxon>
        <taxon>Metazoa</taxon>
        <taxon>Ecdysozoa</taxon>
        <taxon>Arthropoda</taxon>
        <taxon>Hexapoda</taxon>
        <taxon>Insecta</taxon>
        <taxon>Pterygota</taxon>
        <taxon>Neoptera</taxon>
        <taxon>Endopterygota</taxon>
        <taxon>Diptera</taxon>
        <taxon>Nematocera</taxon>
        <taxon>Sciaroidea</taxon>
        <taxon>Sciaridae</taxon>
        <taxon>Pseudolycoriella</taxon>
    </lineage>
</organism>
<feature type="transmembrane region" description="Helical" evidence="6">
    <location>
        <begin position="180"/>
        <end position="197"/>
    </location>
</feature>
<keyword evidence="4 6" id="KW-1133">Transmembrane helix</keyword>
<evidence type="ECO:0000256" key="5">
    <source>
        <dbReference type="ARBA" id="ARBA00023136"/>
    </source>
</evidence>
<feature type="transmembrane region" description="Helical" evidence="6">
    <location>
        <begin position="209"/>
        <end position="231"/>
    </location>
</feature>
<dbReference type="Proteomes" id="UP001151699">
    <property type="component" value="Chromosome A"/>
</dbReference>
<evidence type="ECO:0000256" key="4">
    <source>
        <dbReference type="ARBA" id="ARBA00022989"/>
    </source>
</evidence>
<evidence type="ECO:0000313" key="9">
    <source>
        <dbReference type="Proteomes" id="UP001151699"/>
    </source>
</evidence>
<name>A0A9Q0SA83_9DIPT</name>
<feature type="transmembrane region" description="Helical" evidence="6">
    <location>
        <begin position="69"/>
        <end position="91"/>
    </location>
</feature>
<keyword evidence="3 6" id="KW-0812">Transmembrane</keyword>
<comment type="similarity">
    <text evidence="2">Belongs to the PA-phosphatase related phosphoesterase family.</text>
</comment>
<accession>A0A9Q0SA83</accession>
<evidence type="ECO:0000256" key="6">
    <source>
        <dbReference type="SAM" id="Phobius"/>
    </source>
</evidence>
<proteinExistence type="inferred from homology"/>
<dbReference type="InterPro" id="IPR043216">
    <property type="entry name" value="PAP-like"/>
</dbReference>
<dbReference type="GO" id="GO:0007165">
    <property type="term" value="P:signal transduction"/>
    <property type="evidence" value="ECO:0007669"/>
    <property type="project" value="TreeGrafter"/>
</dbReference>
<reference evidence="8" key="1">
    <citation type="submission" date="2022-07" db="EMBL/GenBank/DDBJ databases">
        <authorList>
            <person name="Trinca V."/>
            <person name="Uliana J.V.C."/>
            <person name="Torres T.T."/>
            <person name="Ward R.J."/>
            <person name="Monesi N."/>
        </authorList>
    </citation>
    <scope>NUCLEOTIDE SEQUENCE</scope>
    <source>
        <strain evidence="8">HSMRA1968</strain>
        <tissue evidence="8">Whole embryos</tissue>
    </source>
</reference>
<dbReference type="GO" id="GO:0008195">
    <property type="term" value="F:phosphatidate phosphatase activity"/>
    <property type="evidence" value="ECO:0007669"/>
    <property type="project" value="TreeGrafter"/>
</dbReference>
<dbReference type="AlphaFoldDB" id="A0A9Q0SA83"/>
<dbReference type="GO" id="GO:0046839">
    <property type="term" value="P:phospholipid dephosphorylation"/>
    <property type="evidence" value="ECO:0007669"/>
    <property type="project" value="TreeGrafter"/>
</dbReference>
<dbReference type="OrthoDB" id="8907274at2759"/>
<dbReference type="EMBL" id="WJQU01000001">
    <property type="protein sequence ID" value="KAJ6649270.1"/>
    <property type="molecule type" value="Genomic_DNA"/>
</dbReference>
<gene>
    <name evidence="8" type="primary">PLPP3</name>
    <name evidence="8" type="ORF">Bhyg_04504</name>
</gene>
<evidence type="ECO:0000256" key="3">
    <source>
        <dbReference type="ARBA" id="ARBA00022692"/>
    </source>
</evidence>
<dbReference type="Pfam" id="PF01569">
    <property type="entry name" value="PAP2"/>
    <property type="match status" value="1"/>
</dbReference>
<dbReference type="InterPro" id="IPR036938">
    <property type="entry name" value="PAP2/HPO_sf"/>
</dbReference>
<dbReference type="SMART" id="SM00014">
    <property type="entry name" value="acidPPc"/>
    <property type="match status" value="1"/>
</dbReference>
<feature type="domain" description="Phosphatidic acid phosphatase type 2/haloperoxidase" evidence="7">
    <location>
        <begin position="112"/>
        <end position="255"/>
    </location>
</feature>
<feature type="transmembrane region" description="Helical" evidence="6">
    <location>
        <begin position="112"/>
        <end position="133"/>
    </location>
</feature>
<dbReference type="PANTHER" id="PTHR10165">
    <property type="entry name" value="LIPID PHOSPHATE PHOSPHATASE"/>
    <property type="match status" value="1"/>
</dbReference>
<dbReference type="GO" id="GO:0005886">
    <property type="term" value="C:plasma membrane"/>
    <property type="evidence" value="ECO:0007669"/>
    <property type="project" value="TreeGrafter"/>
</dbReference>
<dbReference type="PANTHER" id="PTHR10165:SF103">
    <property type="entry name" value="PHOSPHOLIPID PHOSPHATASE HOMOLOG 1.2 HOMOLOG"/>
    <property type="match status" value="1"/>
</dbReference>
<dbReference type="GO" id="GO:0006644">
    <property type="term" value="P:phospholipid metabolic process"/>
    <property type="evidence" value="ECO:0007669"/>
    <property type="project" value="InterPro"/>
</dbReference>
<dbReference type="SUPFAM" id="SSF48317">
    <property type="entry name" value="Acid phosphatase/Vanadium-dependent haloperoxidase"/>
    <property type="match status" value="1"/>
</dbReference>
<comment type="subcellular location">
    <subcellularLocation>
        <location evidence="1">Membrane</location>
        <topology evidence="1">Multi-pass membrane protein</topology>
    </subcellularLocation>
</comment>
<evidence type="ECO:0000256" key="2">
    <source>
        <dbReference type="ARBA" id="ARBA00008816"/>
    </source>
</evidence>
<keyword evidence="9" id="KW-1185">Reference proteome</keyword>
<comment type="caution">
    <text evidence="8">The sequence shown here is derived from an EMBL/GenBank/DDBJ whole genome shotgun (WGS) entry which is preliminary data.</text>
</comment>